<dbReference type="OrthoDB" id="459617at2"/>
<keyword evidence="3" id="KW-1185">Reference proteome</keyword>
<dbReference type="AlphaFoldDB" id="A0A516X7N6"/>
<feature type="domain" description="SnoaL-like" evidence="1">
    <location>
        <begin position="10"/>
        <end position="109"/>
    </location>
</feature>
<dbReference type="Proteomes" id="UP000317344">
    <property type="component" value="Chromosome"/>
</dbReference>
<dbReference type="Pfam" id="PF12680">
    <property type="entry name" value="SnoaL_2"/>
    <property type="match status" value="1"/>
</dbReference>
<dbReference type="InterPro" id="IPR037401">
    <property type="entry name" value="SnoaL-like"/>
</dbReference>
<organism evidence="2 3">
    <name type="scientific">Tomitella fengzijianii</name>
    <dbReference type="NCBI Taxonomy" id="2597660"/>
    <lineage>
        <taxon>Bacteria</taxon>
        <taxon>Bacillati</taxon>
        <taxon>Actinomycetota</taxon>
        <taxon>Actinomycetes</taxon>
        <taxon>Mycobacteriales</taxon>
        <taxon>Tomitella</taxon>
    </lineage>
</organism>
<evidence type="ECO:0000259" key="1">
    <source>
        <dbReference type="Pfam" id="PF12680"/>
    </source>
</evidence>
<dbReference type="KEGG" id="toy:FO059_05695"/>
<protein>
    <submittedName>
        <fullName evidence="2">SgcJ/EcaC family oxidoreductase</fullName>
    </submittedName>
</protein>
<dbReference type="NCBIfam" id="TIGR02246">
    <property type="entry name" value="SgcJ/EcaC family oxidoreductase"/>
    <property type="match status" value="1"/>
</dbReference>
<dbReference type="SUPFAM" id="SSF54427">
    <property type="entry name" value="NTF2-like"/>
    <property type="match status" value="1"/>
</dbReference>
<reference evidence="2 3" key="1">
    <citation type="submission" date="2019-07" db="EMBL/GenBank/DDBJ databases">
        <title>Tomitella cavernea sp. nov., an actinomycete isolated from soil.</title>
        <authorList>
            <person name="Cheng J."/>
        </authorList>
    </citation>
    <scope>NUCLEOTIDE SEQUENCE [LARGE SCALE GENOMIC DNA]</scope>
    <source>
        <strain evidence="2 3">HY188</strain>
    </source>
</reference>
<reference evidence="2 3" key="2">
    <citation type="submission" date="2019-07" db="EMBL/GenBank/DDBJ databases">
        <authorList>
            <person name="Huang Y."/>
        </authorList>
    </citation>
    <scope>NUCLEOTIDE SEQUENCE [LARGE SCALE GENOMIC DNA]</scope>
    <source>
        <strain evidence="2 3">HY188</strain>
    </source>
</reference>
<dbReference type="InterPro" id="IPR032710">
    <property type="entry name" value="NTF2-like_dom_sf"/>
</dbReference>
<name>A0A516X7N6_9ACTN</name>
<evidence type="ECO:0000313" key="3">
    <source>
        <dbReference type="Proteomes" id="UP000317344"/>
    </source>
</evidence>
<dbReference type="Gene3D" id="3.10.450.50">
    <property type="match status" value="1"/>
</dbReference>
<sequence length="125" mass="13881">MKREAIRATVQAYVDAVGATDPDAVLALYAPDATVEDPVGTDAHRGRDAIAAFYAKSAGYHNESELLDCRISGDNAAFRFRITTTLPERTVEVTPIDVMTFDEDARITSMQAFWHTSDYRVVRPR</sequence>
<evidence type="ECO:0000313" key="2">
    <source>
        <dbReference type="EMBL" id="QDQ99078.1"/>
    </source>
</evidence>
<dbReference type="EMBL" id="CP041765">
    <property type="protein sequence ID" value="QDQ99078.1"/>
    <property type="molecule type" value="Genomic_DNA"/>
</dbReference>
<gene>
    <name evidence="2" type="ORF">FO059_05695</name>
</gene>
<accession>A0A516X7N6</accession>
<proteinExistence type="predicted"/>
<dbReference type="InterPro" id="IPR011944">
    <property type="entry name" value="Steroid_delta5-4_isomerase"/>
</dbReference>